<evidence type="ECO:0000256" key="3">
    <source>
        <dbReference type="ARBA" id="ARBA00022490"/>
    </source>
</evidence>
<dbReference type="AlphaFoldDB" id="A0A2N1PJI0"/>
<dbReference type="Proteomes" id="UP000233256">
    <property type="component" value="Unassembled WGS sequence"/>
</dbReference>
<evidence type="ECO:0000256" key="1">
    <source>
        <dbReference type="ARBA" id="ARBA00004496"/>
    </source>
</evidence>
<dbReference type="InterPro" id="IPR029063">
    <property type="entry name" value="SAM-dependent_MTases_sf"/>
</dbReference>
<evidence type="ECO:0000256" key="9">
    <source>
        <dbReference type="PROSITE-ProRule" id="PRU00409"/>
    </source>
</evidence>
<evidence type="ECO:0000256" key="10">
    <source>
        <dbReference type="SAM" id="MobiDB-lite"/>
    </source>
</evidence>
<dbReference type="Pfam" id="PF13649">
    <property type="entry name" value="Methyltransf_25"/>
    <property type="match status" value="1"/>
</dbReference>
<feature type="domain" description="ATP-grasp" evidence="11">
    <location>
        <begin position="437"/>
        <end position="650"/>
    </location>
</feature>
<dbReference type="PROSITE" id="PS50975">
    <property type="entry name" value="ATP_GRASP"/>
    <property type="match status" value="1"/>
</dbReference>
<comment type="subcellular location">
    <subcellularLocation>
        <location evidence="1">Cytoplasm</location>
    </subcellularLocation>
</comment>
<keyword evidence="5 9" id="KW-0547">Nucleotide-binding</keyword>
<dbReference type="InterPro" id="IPR013815">
    <property type="entry name" value="ATP_grasp_subdomain_1"/>
</dbReference>
<dbReference type="GO" id="GO:0008716">
    <property type="term" value="F:D-alanine-D-alanine ligase activity"/>
    <property type="evidence" value="ECO:0007669"/>
    <property type="project" value="InterPro"/>
</dbReference>
<dbReference type="Pfam" id="PF07478">
    <property type="entry name" value="Dala_Dala_lig_C"/>
    <property type="match status" value="1"/>
</dbReference>
<dbReference type="GO" id="GO:0005524">
    <property type="term" value="F:ATP binding"/>
    <property type="evidence" value="ECO:0007669"/>
    <property type="project" value="UniProtKB-UniRule"/>
</dbReference>
<dbReference type="Gene3D" id="3.30.470.20">
    <property type="entry name" value="ATP-grasp fold, B domain"/>
    <property type="match status" value="1"/>
</dbReference>
<evidence type="ECO:0000313" key="12">
    <source>
        <dbReference type="EMBL" id="PKK88494.1"/>
    </source>
</evidence>
<dbReference type="PANTHER" id="PTHR23132:SF23">
    <property type="entry name" value="D-ALANINE--D-ALANINE LIGASE B"/>
    <property type="match status" value="1"/>
</dbReference>
<keyword evidence="7" id="KW-0133">Cell shape</keyword>
<dbReference type="SUPFAM" id="SSF56059">
    <property type="entry name" value="Glutathione synthetase ATP-binding domain-like"/>
    <property type="match status" value="1"/>
</dbReference>
<evidence type="ECO:0000313" key="13">
    <source>
        <dbReference type="Proteomes" id="UP000233256"/>
    </source>
</evidence>
<protein>
    <submittedName>
        <fullName evidence="12">D-alanine--D-alanine ligase</fullName>
    </submittedName>
</protein>
<sequence>MAGSKKGDNGASNSSRPSKGSVNGNVQGKASAKGNQRSNRGRSIGPVPDLERHLPSDWWRTLFNALYLKTDGDVVENSENTRLEVDMVVEIGQLGTDDSILDLCCGQGRHVMELSRRGFKNVVGIDRSRYLVRQARQRARRDGLNVSFHEGDARRFRQFDAPFDCVTIMGNSFGYFEHARDDEAVLKNVGAFLREGGTVILDVVDGIWMASNFEKRSWEWIDQNHFVCRERDLARDGERIVTREVITHAEKGVIADQFYAERLYTPEGLSKLLQRAGFTDVHVHKSIEALSSRGQDLGMMAHRIVVSAKSITKPRVVGTKRCKPSKITVITGDPRLPDTVKPDDSFGSADMETLDRMKKALEQIPNFTFTYLDNHPGLMKALAVNPPDFVLNLCDEGYMNDPFMELHVPSYLEMLKIPYTGAAPTCLGLCYNKSLVNQIAHSMDIPVPMETYVGSGDSAATLPSTFPAILKPNFGDSSVGITRNSIVNTGEELVERVEWLRQNVGKGPILIQEFLTGREFSVGIIGNPGLTMTVLPPLEVDYSGLDQDLPKILGYESKWIAGSPWWDKIKYCQAEVEDEIIRSLTDYSNLLFERLGCRDYARFDFRCDSEGRLKLLEVNPNPGWCWDGKMNMMAEFMGLNYTEFLELIISAARERLGHARSGLVCNI</sequence>
<evidence type="ECO:0000256" key="6">
    <source>
        <dbReference type="ARBA" id="ARBA00022840"/>
    </source>
</evidence>
<dbReference type="Gene3D" id="2.20.25.110">
    <property type="entry name" value="S-adenosyl-L-methionine-dependent methyltransferases"/>
    <property type="match status" value="1"/>
</dbReference>
<dbReference type="GO" id="GO:0046872">
    <property type="term" value="F:metal ion binding"/>
    <property type="evidence" value="ECO:0007669"/>
    <property type="project" value="InterPro"/>
</dbReference>
<feature type="region of interest" description="Disordered" evidence="10">
    <location>
        <begin position="1"/>
        <end position="50"/>
    </location>
</feature>
<comment type="caution">
    <text evidence="12">The sequence shown here is derived from an EMBL/GenBank/DDBJ whole genome shotgun (WGS) entry which is preliminary data.</text>
</comment>
<feature type="compositionally biased region" description="Polar residues" evidence="10">
    <location>
        <begin position="10"/>
        <end position="38"/>
    </location>
</feature>
<dbReference type="FunFam" id="3.30.470.20:FF:000105">
    <property type="entry name" value="Predicted protein"/>
    <property type="match status" value="1"/>
</dbReference>
<evidence type="ECO:0000256" key="8">
    <source>
        <dbReference type="ARBA" id="ARBA00022984"/>
    </source>
</evidence>
<dbReference type="InterPro" id="IPR011761">
    <property type="entry name" value="ATP-grasp"/>
</dbReference>
<dbReference type="GO" id="GO:0009252">
    <property type="term" value="P:peptidoglycan biosynthetic process"/>
    <property type="evidence" value="ECO:0007669"/>
    <property type="project" value="UniProtKB-KW"/>
</dbReference>
<keyword evidence="6 9" id="KW-0067">ATP-binding</keyword>
<evidence type="ECO:0000259" key="11">
    <source>
        <dbReference type="PROSITE" id="PS50975"/>
    </source>
</evidence>
<evidence type="ECO:0000256" key="4">
    <source>
        <dbReference type="ARBA" id="ARBA00022598"/>
    </source>
</evidence>
<dbReference type="CDD" id="cd02440">
    <property type="entry name" value="AdoMet_MTases"/>
    <property type="match status" value="1"/>
</dbReference>
<reference evidence="12 13" key="1">
    <citation type="journal article" date="2017" name="ISME J.">
        <title>Potential for microbial H2 and metal transformations associated with novel bacteria and archaea in deep terrestrial subsurface sediments.</title>
        <authorList>
            <person name="Hernsdorf A.W."/>
            <person name="Amano Y."/>
            <person name="Miyakawa K."/>
            <person name="Ise K."/>
            <person name="Suzuki Y."/>
            <person name="Anantharaman K."/>
            <person name="Probst A."/>
            <person name="Burstein D."/>
            <person name="Thomas B.C."/>
            <person name="Banfield J.F."/>
        </authorList>
    </citation>
    <scope>NUCLEOTIDE SEQUENCE [LARGE SCALE GENOMIC DNA]</scope>
    <source>
        <strain evidence="12">HGW-Wallbacteria-1</strain>
    </source>
</reference>
<dbReference type="GO" id="GO:0005737">
    <property type="term" value="C:cytoplasm"/>
    <property type="evidence" value="ECO:0007669"/>
    <property type="project" value="UniProtKB-SubCell"/>
</dbReference>
<organism evidence="12 13">
    <name type="scientific">Candidatus Wallbacteria bacterium HGW-Wallbacteria-1</name>
    <dbReference type="NCBI Taxonomy" id="2013854"/>
    <lineage>
        <taxon>Bacteria</taxon>
        <taxon>Candidatus Walliibacteriota</taxon>
    </lineage>
</organism>
<evidence type="ECO:0000256" key="2">
    <source>
        <dbReference type="ARBA" id="ARBA00010871"/>
    </source>
</evidence>
<evidence type="ECO:0000256" key="5">
    <source>
        <dbReference type="ARBA" id="ARBA00022741"/>
    </source>
</evidence>
<dbReference type="SUPFAM" id="SSF53335">
    <property type="entry name" value="S-adenosyl-L-methionine-dependent methyltransferases"/>
    <property type="match status" value="1"/>
</dbReference>
<dbReference type="InterPro" id="IPR000291">
    <property type="entry name" value="D-Ala_lig_Van_CS"/>
</dbReference>
<gene>
    <name evidence="12" type="ORF">CVV64_18495</name>
</gene>
<dbReference type="EMBL" id="PGXC01000044">
    <property type="protein sequence ID" value="PKK88494.1"/>
    <property type="molecule type" value="Genomic_DNA"/>
</dbReference>
<evidence type="ECO:0000256" key="7">
    <source>
        <dbReference type="ARBA" id="ARBA00022960"/>
    </source>
</evidence>
<dbReference type="InterPro" id="IPR011095">
    <property type="entry name" value="Dala_Dala_lig_C"/>
</dbReference>
<accession>A0A2N1PJI0</accession>
<dbReference type="Gene3D" id="3.30.1490.20">
    <property type="entry name" value="ATP-grasp fold, A domain"/>
    <property type="match status" value="1"/>
</dbReference>
<keyword evidence="3" id="KW-0963">Cytoplasm</keyword>
<keyword evidence="8" id="KW-0573">Peptidoglycan synthesis</keyword>
<name>A0A2N1PJI0_9BACT</name>
<dbReference type="PROSITE" id="PS00844">
    <property type="entry name" value="DALA_DALA_LIGASE_2"/>
    <property type="match status" value="1"/>
</dbReference>
<keyword evidence="4 12" id="KW-0436">Ligase</keyword>
<proteinExistence type="inferred from homology"/>
<dbReference type="InterPro" id="IPR041698">
    <property type="entry name" value="Methyltransf_25"/>
</dbReference>
<dbReference type="GO" id="GO:0008360">
    <property type="term" value="P:regulation of cell shape"/>
    <property type="evidence" value="ECO:0007669"/>
    <property type="project" value="UniProtKB-KW"/>
</dbReference>
<dbReference type="PANTHER" id="PTHR23132">
    <property type="entry name" value="D-ALANINE--D-ALANINE LIGASE"/>
    <property type="match status" value="1"/>
</dbReference>
<dbReference type="Gene3D" id="3.40.50.150">
    <property type="entry name" value="Vaccinia Virus protein VP39"/>
    <property type="match status" value="1"/>
</dbReference>
<comment type="similarity">
    <text evidence="2">Belongs to the D-alanine--D-alanine ligase family.</text>
</comment>